<feature type="transmembrane region" description="Helical" evidence="1">
    <location>
        <begin position="415"/>
        <end position="437"/>
    </location>
</feature>
<evidence type="ECO:0000256" key="1">
    <source>
        <dbReference type="SAM" id="Phobius"/>
    </source>
</evidence>
<protein>
    <recommendedName>
        <fullName evidence="4">Glycosyltransferase RgtA/B/C/D-like domain-containing protein</fullName>
    </recommendedName>
</protein>
<comment type="caution">
    <text evidence="2">The sequence shown here is derived from an EMBL/GenBank/DDBJ whole genome shotgun (WGS) entry which is preliminary data.</text>
</comment>
<reference evidence="2 3" key="1">
    <citation type="submission" date="2018-03" db="EMBL/GenBank/DDBJ databases">
        <title>Draft Genome Sequences of the Obligatory Marine Myxobacteria Enhygromyxa salina SWB005.</title>
        <authorList>
            <person name="Poehlein A."/>
            <person name="Moghaddam J.A."/>
            <person name="Harms H."/>
            <person name="Alanjari M."/>
            <person name="Koenig G.M."/>
            <person name="Daniel R."/>
            <person name="Schaeberle T.F."/>
        </authorList>
    </citation>
    <scope>NUCLEOTIDE SEQUENCE [LARGE SCALE GENOMIC DNA]</scope>
    <source>
        <strain evidence="2 3">SWB005</strain>
    </source>
</reference>
<feature type="transmembrane region" description="Helical" evidence="1">
    <location>
        <begin position="251"/>
        <end position="270"/>
    </location>
</feature>
<feature type="transmembrane region" description="Helical" evidence="1">
    <location>
        <begin position="457"/>
        <end position="478"/>
    </location>
</feature>
<feature type="transmembrane region" description="Helical" evidence="1">
    <location>
        <begin position="347"/>
        <end position="371"/>
    </location>
</feature>
<evidence type="ECO:0008006" key="4">
    <source>
        <dbReference type="Google" id="ProtNLM"/>
    </source>
</evidence>
<keyword evidence="1" id="KW-0812">Transmembrane</keyword>
<sequence length="1052" mass="112842">MFGPVSVAMIAALLALALSLLARRRRRRARLGLDDWVLTLALHAGLVGVAATILAWAGELEAPKLALALALLALACWPWAVERERAPPVERPAPLLHTLILLAVVAAGIGLRQPTIPAALAGRDQGTYVLRAQMSLRTGALGWRDSQLATAGRELAADPSTAGALDILGLYPISDAPWRADRYDGAYRPGTYLGDREAGEVIPQFFHVHPMLLAATGAAFGVERMGLAVAWTSGLWLLCLASCARRLWPRGPWAALAVALVAGSPLAIWTGRTPLSENPMALFEWAAVLAALRMRDGVERERSGAWTAAAALGLCAGVRGNALLVLPVVLALLWLRPRRAEKAASFRAAYLVLGALVASVIVHALTSYPYIHDEILRRIPGVGLGPVSLVTIAALAAVGWFVVDRELGPCDATKSAVIALMPRLLGLACLGAVVLWWSLRSAAPPGRPYSRLDAAPILLGLPLLAWAGVGTILVARRWRPRPEQVWLVALAAIVPATALLYAPRQLPTLAFFYYGRYLVPELLPAAALAATAAIEAGVRWLAGPRAALDGSTLRRRIAGGLGIVAALGLLWSVVGPGLRYPQLRLREHAAAGEAVDWLAARLPEGAVVIAGGEGWHNGHTHNQVGGALAMAHGVEVLPYRTREDAWISAWELLVAGPGRRGEAPPPVFLLVNEAAHQHTREDGTRVALLDEQLWAPFVVERAATLELFVHALTPVPDQLPTRVARHELRMALLELRVDPRAYARIERFELDSATGVTIRGGLHDDGRTCVSPDRPLELVVPRSAWSTHVVVVAGGANPRMARRIPSWSLTIDGVPTPVEPPPGLRPHPRATLGPAPIPLPRRADEPVGETLTIELLGAALPDDALGPRDCPYGRVDHLYLLPRERSGVFELDPTQVELMTIAPAKKLGHPIEPTTWVAGRSLSRYRPGTSPPPELAGLALVLPAGMSLTFAPIDLPLGELGRPRPLDVLVTLAGTWTHADSELHIYADKHRIGTLHPPPMRKGSWIGAPITWRPRQDRAQLRVELVSPTGGAIELRDIALFARHQGLGPAEL</sequence>
<keyword evidence="1" id="KW-0472">Membrane</keyword>
<feature type="transmembrane region" description="Helical" evidence="1">
    <location>
        <begin position="36"/>
        <end position="56"/>
    </location>
</feature>
<name>A0A2S9YD34_9BACT</name>
<feature type="transmembrane region" description="Helical" evidence="1">
    <location>
        <begin position="553"/>
        <end position="574"/>
    </location>
</feature>
<feature type="transmembrane region" description="Helical" evidence="1">
    <location>
        <begin position="485"/>
        <end position="502"/>
    </location>
</feature>
<gene>
    <name evidence="2" type="ORF">ENSA5_18910</name>
</gene>
<feature type="transmembrane region" description="Helical" evidence="1">
    <location>
        <begin position="383"/>
        <end position="403"/>
    </location>
</feature>
<organism evidence="2 3">
    <name type="scientific">Enhygromyxa salina</name>
    <dbReference type="NCBI Taxonomy" id="215803"/>
    <lineage>
        <taxon>Bacteria</taxon>
        <taxon>Pseudomonadati</taxon>
        <taxon>Myxococcota</taxon>
        <taxon>Polyangia</taxon>
        <taxon>Nannocystales</taxon>
        <taxon>Nannocystaceae</taxon>
        <taxon>Enhygromyxa</taxon>
    </lineage>
</organism>
<evidence type="ECO:0000313" key="2">
    <source>
        <dbReference type="EMBL" id="PRQ02952.1"/>
    </source>
</evidence>
<feature type="transmembrane region" description="Helical" evidence="1">
    <location>
        <begin position="522"/>
        <end position="541"/>
    </location>
</feature>
<keyword evidence="3" id="KW-1185">Reference proteome</keyword>
<accession>A0A2S9YD34</accession>
<feature type="transmembrane region" description="Helical" evidence="1">
    <location>
        <begin position="62"/>
        <end position="81"/>
    </location>
</feature>
<dbReference type="EMBL" id="PVNK01000108">
    <property type="protein sequence ID" value="PRQ02952.1"/>
    <property type="molecule type" value="Genomic_DNA"/>
</dbReference>
<evidence type="ECO:0000313" key="3">
    <source>
        <dbReference type="Proteomes" id="UP000237968"/>
    </source>
</evidence>
<dbReference type="Proteomes" id="UP000237968">
    <property type="component" value="Unassembled WGS sequence"/>
</dbReference>
<feature type="transmembrane region" description="Helical" evidence="1">
    <location>
        <begin position="305"/>
        <end position="335"/>
    </location>
</feature>
<dbReference type="AlphaFoldDB" id="A0A2S9YD34"/>
<feature type="transmembrane region" description="Helical" evidence="1">
    <location>
        <begin position="225"/>
        <end position="244"/>
    </location>
</feature>
<keyword evidence="1" id="KW-1133">Transmembrane helix</keyword>
<feature type="transmembrane region" description="Helical" evidence="1">
    <location>
        <begin position="93"/>
        <end position="111"/>
    </location>
</feature>
<proteinExistence type="predicted"/>
<feature type="transmembrane region" description="Helical" evidence="1">
    <location>
        <begin position="6"/>
        <end position="24"/>
    </location>
</feature>